<comment type="similarity">
    <text evidence="2 13">Belongs to the SUA5 family.</text>
</comment>
<comment type="catalytic activity">
    <reaction evidence="12 13">
        <text>L-threonine + hydrogencarbonate + ATP = L-threonylcarbamoyladenylate + diphosphate + H2O</text>
        <dbReference type="Rhea" id="RHEA:36407"/>
        <dbReference type="ChEBI" id="CHEBI:15377"/>
        <dbReference type="ChEBI" id="CHEBI:17544"/>
        <dbReference type="ChEBI" id="CHEBI:30616"/>
        <dbReference type="ChEBI" id="CHEBI:33019"/>
        <dbReference type="ChEBI" id="CHEBI:57926"/>
        <dbReference type="ChEBI" id="CHEBI:73682"/>
        <dbReference type="EC" id="2.7.7.87"/>
    </reaction>
</comment>
<evidence type="ECO:0000256" key="4">
    <source>
        <dbReference type="ARBA" id="ARBA00015492"/>
    </source>
</evidence>
<gene>
    <name evidence="15" type="ORF">QPM17_11205</name>
</gene>
<feature type="domain" description="YrdC-like" evidence="14">
    <location>
        <begin position="9"/>
        <end position="195"/>
    </location>
</feature>
<evidence type="ECO:0000256" key="6">
    <source>
        <dbReference type="ARBA" id="ARBA00022679"/>
    </source>
</evidence>
<dbReference type="EC" id="2.7.7.87" evidence="3 13"/>
<evidence type="ECO:0000256" key="5">
    <source>
        <dbReference type="ARBA" id="ARBA00022490"/>
    </source>
</evidence>
<evidence type="ECO:0000256" key="11">
    <source>
        <dbReference type="ARBA" id="ARBA00029774"/>
    </source>
</evidence>
<comment type="subcellular location">
    <subcellularLocation>
        <location evidence="1 13">Cytoplasm</location>
    </subcellularLocation>
</comment>
<evidence type="ECO:0000259" key="14">
    <source>
        <dbReference type="PROSITE" id="PS51163"/>
    </source>
</evidence>
<proteinExistence type="inferred from homology"/>
<comment type="function">
    <text evidence="13">Required for the formation of a threonylcarbamoyl group on adenosine at position 37 (t(6)A37) in tRNAs that read codons beginning with adenine.</text>
</comment>
<protein>
    <recommendedName>
        <fullName evidence="4 13">Threonylcarbamoyl-AMP synthase</fullName>
        <shortName evidence="13">TC-AMP synthase</shortName>
        <ecNumber evidence="3 13">2.7.7.87</ecNumber>
    </recommendedName>
    <alternativeName>
        <fullName evidence="11 13">L-threonylcarbamoyladenylate synthase</fullName>
    </alternativeName>
</protein>
<evidence type="ECO:0000256" key="1">
    <source>
        <dbReference type="ARBA" id="ARBA00004496"/>
    </source>
</evidence>
<dbReference type="Gene3D" id="3.40.50.11030">
    <property type="entry name" value="Threonylcarbamoyl-AMP synthase, C-terminal domain"/>
    <property type="match status" value="1"/>
</dbReference>
<evidence type="ECO:0000256" key="13">
    <source>
        <dbReference type="PIRNR" id="PIRNR004930"/>
    </source>
</evidence>
<evidence type="ECO:0000256" key="7">
    <source>
        <dbReference type="ARBA" id="ARBA00022694"/>
    </source>
</evidence>
<evidence type="ECO:0000313" key="15">
    <source>
        <dbReference type="EMBL" id="MDL0431699.1"/>
    </source>
</evidence>
<keyword evidence="16" id="KW-1185">Reference proteome</keyword>
<dbReference type="Proteomes" id="UP001227964">
    <property type="component" value="Unassembled WGS sequence"/>
</dbReference>
<dbReference type="RefSeq" id="WP_285390822.1">
    <property type="nucleotide sequence ID" value="NZ_JASSVS010000005.1"/>
</dbReference>
<evidence type="ECO:0000256" key="9">
    <source>
        <dbReference type="ARBA" id="ARBA00022741"/>
    </source>
</evidence>
<dbReference type="InterPro" id="IPR010923">
    <property type="entry name" value="T(6)A37_SUA5"/>
</dbReference>
<dbReference type="InterPro" id="IPR038385">
    <property type="entry name" value="Sua5/YwlC_C"/>
</dbReference>
<keyword evidence="9 13" id="KW-0547">Nucleotide-binding</keyword>
<evidence type="ECO:0000256" key="12">
    <source>
        <dbReference type="ARBA" id="ARBA00048366"/>
    </source>
</evidence>
<dbReference type="PANTHER" id="PTHR17490">
    <property type="entry name" value="SUA5"/>
    <property type="match status" value="1"/>
</dbReference>
<keyword evidence="7 13" id="KW-0819">tRNA processing</keyword>
<dbReference type="EMBL" id="JASSVS010000005">
    <property type="protein sequence ID" value="MDL0431699.1"/>
    <property type="molecule type" value="Genomic_DNA"/>
</dbReference>
<dbReference type="InterPro" id="IPR017945">
    <property type="entry name" value="DHBP_synth_RibB-like_a/b_dom"/>
</dbReference>
<organism evidence="15 16">
    <name type="scientific">Marinobacter azerbaijanicus</name>
    <dbReference type="NCBI Taxonomy" id="3050455"/>
    <lineage>
        <taxon>Bacteria</taxon>
        <taxon>Pseudomonadati</taxon>
        <taxon>Pseudomonadota</taxon>
        <taxon>Gammaproteobacteria</taxon>
        <taxon>Pseudomonadales</taxon>
        <taxon>Marinobacteraceae</taxon>
        <taxon>Marinobacter</taxon>
    </lineage>
</organism>
<dbReference type="PIRSF" id="PIRSF004930">
    <property type="entry name" value="Tln_factor_SUA5"/>
    <property type="match status" value="1"/>
</dbReference>
<dbReference type="SUPFAM" id="SSF55821">
    <property type="entry name" value="YrdC/RibB"/>
    <property type="match status" value="1"/>
</dbReference>
<dbReference type="Pfam" id="PF03481">
    <property type="entry name" value="Sua5_C"/>
    <property type="match status" value="1"/>
</dbReference>
<dbReference type="InterPro" id="IPR006070">
    <property type="entry name" value="Sua5-like_dom"/>
</dbReference>
<dbReference type="PANTHER" id="PTHR17490:SF16">
    <property type="entry name" value="THREONYLCARBAMOYL-AMP SYNTHASE"/>
    <property type="match status" value="1"/>
</dbReference>
<evidence type="ECO:0000313" key="16">
    <source>
        <dbReference type="Proteomes" id="UP001227964"/>
    </source>
</evidence>
<dbReference type="PROSITE" id="PS51163">
    <property type="entry name" value="YRDC"/>
    <property type="match status" value="1"/>
</dbReference>
<dbReference type="InterPro" id="IPR050156">
    <property type="entry name" value="TC-AMP_synthase_SUA5"/>
</dbReference>
<dbReference type="InterPro" id="IPR005145">
    <property type="entry name" value="Sua5_C"/>
</dbReference>
<keyword evidence="10 13" id="KW-0067">ATP-binding</keyword>
<dbReference type="Pfam" id="PF01300">
    <property type="entry name" value="Sua5_yciO_yrdC"/>
    <property type="match status" value="1"/>
</dbReference>
<dbReference type="NCBIfam" id="TIGR00057">
    <property type="entry name" value="L-threonylcarbamoyladenylate synthase"/>
    <property type="match status" value="1"/>
</dbReference>
<keyword evidence="6 13" id="KW-0808">Transferase</keyword>
<comment type="caution">
    <text evidence="15">The sequence shown here is derived from an EMBL/GenBank/DDBJ whole genome shotgun (WGS) entry which is preliminary data.</text>
</comment>
<reference evidence="15 16" key="1">
    <citation type="submission" date="2023-06" db="EMBL/GenBank/DDBJ databases">
        <title>Marinobacter azerbaijanicus a moderately halophilic, isolated from Urmia Lake in Azerbaijan region of Iran.</title>
        <authorList>
            <person name="Sanchez-Porro C."/>
            <person name="Aghdam E.M."/>
            <person name="Saheb S.M."/>
            <person name="Tarhriz V."/>
            <person name="Kazemi E."/>
            <person name="Ammozegar M.A."/>
            <person name="Ventosa A."/>
            <person name="Hejazi M.S."/>
        </authorList>
    </citation>
    <scope>NUCLEOTIDE SEQUENCE [LARGE SCALE GENOMIC DNA]</scope>
    <source>
        <strain evidence="15 16">TBZ242</strain>
    </source>
</reference>
<keyword evidence="5 13" id="KW-0963">Cytoplasm</keyword>
<evidence type="ECO:0000256" key="8">
    <source>
        <dbReference type="ARBA" id="ARBA00022695"/>
    </source>
</evidence>
<name>A0ABT7IEZ4_9GAMM</name>
<keyword evidence="8 13" id="KW-0548">Nucleotidyltransferase</keyword>
<evidence type="ECO:0000256" key="2">
    <source>
        <dbReference type="ARBA" id="ARBA00007663"/>
    </source>
</evidence>
<evidence type="ECO:0000256" key="3">
    <source>
        <dbReference type="ARBA" id="ARBA00012584"/>
    </source>
</evidence>
<dbReference type="Gene3D" id="3.90.870.10">
    <property type="entry name" value="DHBP synthase"/>
    <property type="match status" value="1"/>
</dbReference>
<evidence type="ECO:0000256" key="10">
    <source>
        <dbReference type="ARBA" id="ARBA00022840"/>
    </source>
</evidence>
<accession>A0ABT7IEZ4</accession>
<dbReference type="GO" id="GO:0061710">
    <property type="term" value="F:L-threonylcarbamoyladenylate synthase"/>
    <property type="evidence" value="ECO:0007669"/>
    <property type="project" value="UniProtKB-EC"/>
</dbReference>
<sequence>MIELDAGTPGDVEHAASLLRQGHIIAIPTETVYGLAADAGNPAAIKKVFEAKQRPIGHPLIVHLSDPERIHQWVDRVPDFVWPLIEEYWPGPLTILLPKKYGVSDFITGGQPGVALRMPAHPVALETLRLLGGDIVAPSANPYGRISPTSASHVLRGMAGRIRAVLDGGNCSVGIESTILDLTGEVPSIARPGVIGRSELERFLGMSFPDHAPAKRAVPGNVKHHYQPVTPTIGVPPERFPEALPELTGNTGRTGVIWWQSPPPESAVTESIRLGDNPEDYARMLYTAMHAMDQADLARIIIELPPKTEPWLAIHDRLGRACTQSSGAD</sequence>